<dbReference type="EMBL" id="REGN01006468">
    <property type="protein sequence ID" value="RNA09435.1"/>
    <property type="molecule type" value="Genomic_DNA"/>
</dbReference>
<comment type="caution">
    <text evidence="1">The sequence shown here is derived from an EMBL/GenBank/DDBJ whole genome shotgun (WGS) entry which is preliminary data.</text>
</comment>
<reference evidence="1 2" key="1">
    <citation type="journal article" date="2018" name="Sci. Rep.">
        <title>Genomic signatures of local adaptation to the degree of environmental predictability in rotifers.</title>
        <authorList>
            <person name="Franch-Gras L."/>
            <person name="Hahn C."/>
            <person name="Garcia-Roger E.M."/>
            <person name="Carmona M.J."/>
            <person name="Serra M."/>
            <person name="Gomez A."/>
        </authorList>
    </citation>
    <scope>NUCLEOTIDE SEQUENCE [LARGE SCALE GENOMIC DNA]</scope>
    <source>
        <strain evidence="1">HYR1</strain>
    </source>
</reference>
<sequence length="69" mass="8241">MSELSKENVSKHKAKNKCIKSENLNKVLKFEFDKLLLTSTKHITRKPPEIKSCLHYKKYKRLNSTFRFN</sequence>
<organism evidence="1 2">
    <name type="scientific">Brachionus plicatilis</name>
    <name type="common">Marine rotifer</name>
    <name type="synonym">Brachionus muelleri</name>
    <dbReference type="NCBI Taxonomy" id="10195"/>
    <lineage>
        <taxon>Eukaryota</taxon>
        <taxon>Metazoa</taxon>
        <taxon>Spiralia</taxon>
        <taxon>Gnathifera</taxon>
        <taxon>Rotifera</taxon>
        <taxon>Eurotatoria</taxon>
        <taxon>Monogononta</taxon>
        <taxon>Pseudotrocha</taxon>
        <taxon>Ploima</taxon>
        <taxon>Brachionidae</taxon>
        <taxon>Brachionus</taxon>
    </lineage>
</organism>
<gene>
    <name evidence="1" type="ORF">BpHYR1_037945</name>
</gene>
<protein>
    <submittedName>
        <fullName evidence="1">Uncharacterized protein</fullName>
    </submittedName>
</protein>
<evidence type="ECO:0000313" key="2">
    <source>
        <dbReference type="Proteomes" id="UP000276133"/>
    </source>
</evidence>
<dbReference type="AlphaFoldDB" id="A0A3M7QES3"/>
<proteinExistence type="predicted"/>
<name>A0A3M7QES3_BRAPC</name>
<keyword evidence="2" id="KW-1185">Reference proteome</keyword>
<dbReference type="Proteomes" id="UP000276133">
    <property type="component" value="Unassembled WGS sequence"/>
</dbReference>
<evidence type="ECO:0000313" key="1">
    <source>
        <dbReference type="EMBL" id="RNA09435.1"/>
    </source>
</evidence>
<accession>A0A3M7QES3</accession>